<evidence type="ECO:0000256" key="5">
    <source>
        <dbReference type="ARBA" id="ARBA00022746"/>
    </source>
</evidence>
<accession>A0A0H4KBS9</accession>
<reference evidence="13" key="2">
    <citation type="submission" date="2015-06" db="EMBL/GenBank/DDBJ databases">
        <title>Genome Sequence of Bacillus endophyticus and Analysis of its Companion Mechanism in the Ketogulonigenium vulgare-Bacillus strain Consortium.</title>
        <authorList>
            <person name="Jia N."/>
            <person name="Du J."/>
            <person name="Ding M.-Z."/>
            <person name="Gao F."/>
            <person name="Yuan Y.-J."/>
        </authorList>
    </citation>
    <scope>NUCLEOTIDE SEQUENCE [LARGE SCALE GENOMIC DNA]</scope>
    <source>
        <strain evidence="13">Hbe603</strain>
    </source>
</reference>
<evidence type="ECO:0000259" key="11">
    <source>
        <dbReference type="Pfam" id="PF00535"/>
    </source>
</evidence>
<evidence type="ECO:0000256" key="10">
    <source>
        <dbReference type="ARBA" id="ARBA00040345"/>
    </source>
</evidence>
<keyword evidence="2" id="KW-1003">Cell membrane</keyword>
<evidence type="ECO:0000313" key="13">
    <source>
        <dbReference type="Proteomes" id="UP000036202"/>
    </source>
</evidence>
<comment type="pathway">
    <text evidence="8">Carotenoid biosynthesis; staphyloxanthin biosynthesis; staphyloxanthin from farnesyl diphosphate: step 4/5.</text>
</comment>
<reference evidence="12 13" key="1">
    <citation type="journal article" date="2015" name="PLoS ONE">
        <title>Genome Sequence of Bacillus endophyticus and Analysis of Its Companion Mechanism in the Ketogulonigenium vulgare-Bacillus Strain Consortium.</title>
        <authorList>
            <person name="Jia N."/>
            <person name="Du J."/>
            <person name="Ding M.Z."/>
            <person name="Gao F."/>
            <person name="Yuan Y.J."/>
        </authorList>
    </citation>
    <scope>NUCLEOTIDE SEQUENCE [LARGE SCALE GENOMIC DNA]</scope>
    <source>
        <strain evidence="12 13">Hbe603</strain>
    </source>
</reference>
<dbReference type="PANTHER" id="PTHR43646:SF2">
    <property type="entry name" value="GLYCOSYLTRANSFERASE 2-LIKE DOMAIN-CONTAINING PROTEIN"/>
    <property type="match status" value="1"/>
</dbReference>
<proteinExistence type="inferred from homology"/>
<evidence type="ECO:0000256" key="4">
    <source>
        <dbReference type="ARBA" id="ARBA00022679"/>
    </source>
</evidence>
<evidence type="ECO:0000256" key="6">
    <source>
        <dbReference type="ARBA" id="ARBA00023136"/>
    </source>
</evidence>
<evidence type="ECO:0000256" key="3">
    <source>
        <dbReference type="ARBA" id="ARBA00022676"/>
    </source>
</evidence>
<evidence type="ECO:0000256" key="1">
    <source>
        <dbReference type="ARBA" id="ARBA00004236"/>
    </source>
</evidence>
<evidence type="ECO:0000256" key="2">
    <source>
        <dbReference type="ARBA" id="ARBA00022475"/>
    </source>
</evidence>
<dbReference type="SUPFAM" id="SSF53448">
    <property type="entry name" value="Nucleotide-diphospho-sugar transferases"/>
    <property type="match status" value="2"/>
</dbReference>
<dbReference type="Proteomes" id="UP000036202">
    <property type="component" value="Chromosome"/>
</dbReference>
<dbReference type="InterPro" id="IPR001173">
    <property type="entry name" value="Glyco_trans_2-like"/>
</dbReference>
<dbReference type="Gene3D" id="3.90.550.10">
    <property type="entry name" value="Spore Coat Polysaccharide Biosynthesis Protein SpsA, Chain A"/>
    <property type="match status" value="2"/>
</dbReference>
<comment type="similarity">
    <text evidence="9">Belongs to the glycosyltransferase 2 family. CrtQ subfamily.</text>
</comment>
<feature type="domain" description="Glycosyltransferase 2-like" evidence="11">
    <location>
        <begin position="264"/>
        <end position="366"/>
    </location>
</feature>
<dbReference type="PATRIC" id="fig|135735.6.peg.459"/>
<comment type="subcellular location">
    <subcellularLocation>
        <location evidence="1">Cell membrane</location>
    </subcellularLocation>
</comment>
<dbReference type="KEGG" id="beo:BEH_02505"/>
<comment type="function">
    <text evidence="7">Catalyzes the glycosylation of 4,4'-diaponeurosporenoate, i.e. the esterification of glucose at the C1'' position with the carboxyl group of 4,4'-diaponeurosporenic acid, to form glycosyl-4,4'-diaponeurosporenoate. This is a step in the biosynthesis of staphyloxanthin, an orange pigment present in most staphylococci strains.</text>
</comment>
<dbReference type="AlphaFoldDB" id="A0A0H4KBS9"/>
<dbReference type="PANTHER" id="PTHR43646">
    <property type="entry name" value="GLYCOSYLTRANSFERASE"/>
    <property type="match status" value="1"/>
</dbReference>
<feature type="domain" description="Glycosyltransferase 2-like" evidence="11">
    <location>
        <begin position="5"/>
        <end position="125"/>
    </location>
</feature>
<dbReference type="OrthoDB" id="2902148at2"/>
<dbReference type="GO" id="GO:0005886">
    <property type="term" value="C:plasma membrane"/>
    <property type="evidence" value="ECO:0007669"/>
    <property type="project" value="UniProtKB-SubCell"/>
</dbReference>
<organism evidence="12 13">
    <name type="scientific">Priestia filamentosa</name>
    <dbReference type="NCBI Taxonomy" id="1402861"/>
    <lineage>
        <taxon>Bacteria</taxon>
        <taxon>Bacillati</taxon>
        <taxon>Bacillota</taxon>
        <taxon>Bacilli</taxon>
        <taxon>Bacillales</taxon>
        <taxon>Bacillaceae</taxon>
        <taxon>Priestia</taxon>
    </lineage>
</organism>
<keyword evidence="3" id="KW-0328">Glycosyltransferase</keyword>
<name>A0A0H4KBS9_9BACI</name>
<dbReference type="RefSeq" id="WP_046218121.1">
    <property type="nucleotide sequence ID" value="NZ_CP011974.1"/>
</dbReference>
<evidence type="ECO:0000313" key="12">
    <source>
        <dbReference type="EMBL" id="AKO91090.1"/>
    </source>
</evidence>
<dbReference type="EMBL" id="CP011974">
    <property type="protein sequence ID" value="AKO91090.1"/>
    <property type="molecule type" value="Genomic_DNA"/>
</dbReference>
<protein>
    <recommendedName>
        <fullName evidence="10">4,4'-diaponeurosporenoate glycosyltransferase</fullName>
    </recommendedName>
</protein>
<dbReference type="CDD" id="cd04179">
    <property type="entry name" value="DPM_DPG-synthase_like"/>
    <property type="match status" value="1"/>
</dbReference>
<dbReference type="GO" id="GO:0016117">
    <property type="term" value="P:carotenoid biosynthetic process"/>
    <property type="evidence" value="ECO:0007669"/>
    <property type="project" value="UniProtKB-KW"/>
</dbReference>
<dbReference type="GO" id="GO:0016757">
    <property type="term" value="F:glycosyltransferase activity"/>
    <property type="evidence" value="ECO:0007669"/>
    <property type="project" value="UniProtKB-KW"/>
</dbReference>
<gene>
    <name evidence="12" type="ORF">BEH_02505</name>
</gene>
<keyword evidence="4" id="KW-0808">Transferase</keyword>
<keyword evidence="5" id="KW-0125">Carotenoid biosynthesis</keyword>
<evidence type="ECO:0000256" key="9">
    <source>
        <dbReference type="ARBA" id="ARBA00038120"/>
    </source>
</evidence>
<dbReference type="Pfam" id="PF00535">
    <property type="entry name" value="Glycos_transf_2"/>
    <property type="match status" value="2"/>
</dbReference>
<evidence type="ECO:0000256" key="8">
    <source>
        <dbReference type="ARBA" id="ARBA00037904"/>
    </source>
</evidence>
<evidence type="ECO:0000256" key="7">
    <source>
        <dbReference type="ARBA" id="ARBA00037281"/>
    </source>
</evidence>
<keyword evidence="13" id="KW-1185">Reference proteome</keyword>
<dbReference type="InterPro" id="IPR029044">
    <property type="entry name" value="Nucleotide-diphossugar_trans"/>
</dbReference>
<keyword evidence="6" id="KW-0472">Membrane</keyword>
<sequence>MRSLSVIIPVFNEEKTLKAVITGIKLFQPLEIIVVANGCTDHSSTIAKENGCIVIEHTEKLGQHSARVEGAKKANGDVLLFLDADFALPFSELQQFLTSILFGNCDVTVNKNPKEHSSTEVWKKLVAEWKGHKECGKGSFCKAPFALTKEVLVKSDFIKSTYSVEAFIETLKVAGRIEHRHEIDTKTLNRFRPSHHNGFFHKISCSEKRVIKEHVESISKELLRDKRGGYKDVGRNREILAIQNYNVQKGWGVRSTLYDGQQLSVIVPAQNEAKYIKSVISQARQLEPLEIIVVINGSTDETEEYAKSLGATVVLFENRLGHDVGRGVGASLAQGDILLFVDSDFTIPAQDLFPFAKAIQSGIDVALNKQIDPLTHPVPLWKYALNVACDHKKLETSSLVAVPHAMSKKVVESIGYNALAVPPLAQCKAMKEGFLVEAVHAVDVHTLNAIRLRGHFAQQGYPPTTELIVGDFFEAIHYLAKL</sequence>